<organism evidence="1 2">
    <name type="scientific">Candidatus Thiodiazotropha taylori</name>
    <dbReference type="NCBI Taxonomy" id="2792791"/>
    <lineage>
        <taxon>Bacteria</taxon>
        <taxon>Pseudomonadati</taxon>
        <taxon>Pseudomonadota</taxon>
        <taxon>Gammaproteobacteria</taxon>
        <taxon>Chromatiales</taxon>
        <taxon>Sedimenticolaceae</taxon>
        <taxon>Candidatus Thiodiazotropha</taxon>
    </lineage>
</organism>
<feature type="non-terminal residue" evidence="1">
    <location>
        <position position="1"/>
    </location>
</feature>
<sequence>AYQQWLIRAREPKACFEAFLNNNQFGMVIFIGLLVDYLSFG</sequence>
<gene>
    <name evidence="1" type="primary">ubiA</name>
    <name evidence="1" type="ORF">JAY77_23150</name>
</gene>
<reference evidence="1" key="1">
    <citation type="journal article" date="2021" name="Proc. Natl. Acad. Sci. U.S.A.">
        <title>Global biogeography of chemosynthetic symbionts reveals both localized and globally distributed symbiont groups. .</title>
        <authorList>
            <person name="Osvatic J.T."/>
            <person name="Wilkins L.G.E."/>
            <person name="Leibrecht L."/>
            <person name="Leray M."/>
            <person name="Zauner S."/>
            <person name="Polzin J."/>
            <person name="Camacho Y."/>
            <person name="Gros O."/>
            <person name="van Gils J.A."/>
            <person name="Eisen J.A."/>
            <person name="Petersen J.M."/>
            <person name="Yuen B."/>
        </authorList>
    </citation>
    <scope>NUCLEOTIDE SEQUENCE</scope>
    <source>
        <strain evidence="1">MAGclacostrist055</strain>
    </source>
</reference>
<comment type="caution">
    <text evidence="1">The sequence shown here is derived from an EMBL/GenBank/DDBJ whole genome shotgun (WGS) entry which is preliminary data.</text>
</comment>
<evidence type="ECO:0000313" key="1">
    <source>
        <dbReference type="EMBL" id="MCG7981030.1"/>
    </source>
</evidence>
<dbReference type="Proteomes" id="UP000886674">
    <property type="component" value="Unassembled WGS sequence"/>
</dbReference>
<dbReference type="AlphaFoldDB" id="A0A9E4NPK5"/>
<evidence type="ECO:0000313" key="2">
    <source>
        <dbReference type="Proteomes" id="UP000886674"/>
    </source>
</evidence>
<protein>
    <submittedName>
        <fullName evidence="1">4-hydroxybenzoate octaprenyltransferase</fullName>
    </submittedName>
</protein>
<proteinExistence type="predicted"/>
<dbReference type="EMBL" id="JAEPCR010000186">
    <property type="protein sequence ID" value="MCG7981030.1"/>
    <property type="molecule type" value="Genomic_DNA"/>
</dbReference>
<name>A0A9E4NPK5_9GAMM</name>
<accession>A0A9E4NPK5</accession>